<gene>
    <name evidence="1" type="ORF">BDK89_4131</name>
</gene>
<evidence type="ECO:0000313" key="2">
    <source>
        <dbReference type="Proteomes" id="UP000294558"/>
    </source>
</evidence>
<dbReference type="RefSeq" id="WP_133870721.1">
    <property type="nucleotide sequence ID" value="NZ_SOAU01000001.1"/>
</dbReference>
<dbReference type="Proteomes" id="UP000294558">
    <property type="component" value="Unassembled WGS sequence"/>
</dbReference>
<accession>A0A4R7I584</accession>
<dbReference type="AlphaFoldDB" id="A0A4R7I584"/>
<sequence>MAGPRDNPFKNIAGVTPCPGGWLVLPGRIAGVTVVAEEAFVLKTLAEVLDYRPKFDFAAVNVPFGYPEYPNIQYRRCDKEARGMLGWPSRVRVHPVPSRAALFAKSRKEAQTIEPWLTKNDFRHFKWMKEAATEVQPFHSRSFYSAHPELSFAHMNGDKPLTSSPYHDEGLAHRLDLIRSKLPGIDEVVSRVPPQGAGIQHMYEAAAMIWTARRASGRAISRLPMDPEWDEAGIRVELVR</sequence>
<dbReference type="OrthoDB" id="9811476at2"/>
<reference evidence="1 2" key="1">
    <citation type="submission" date="2019-03" db="EMBL/GenBank/DDBJ databases">
        <title>Sequencing the genomes of 1000 actinobacteria strains.</title>
        <authorList>
            <person name="Klenk H.-P."/>
        </authorList>
    </citation>
    <scope>NUCLEOTIDE SEQUENCE [LARGE SCALE GENOMIC DNA]</scope>
    <source>
        <strain evidence="1 2">DSM 18936</strain>
    </source>
</reference>
<proteinExistence type="predicted"/>
<protein>
    <submittedName>
        <fullName evidence="1">Putative RNase H-like nuclease</fullName>
    </submittedName>
</protein>
<dbReference type="Pfam" id="PF04250">
    <property type="entry name" value="DUF429"/>
    <property type="match status" value="1"/>
</dbReference>
<name>A0A4R7I584_9ACTN</name>
<comment type="caution">
    <text evidence="1">The sequence shown here is derived from an EMBL/GenBank/DDBJ whole genome shotgun (WGS) entry which is preliminary data.</text>
</comment>
<dbReference type="EMBL" id="SOAU01000001">
    <property type="protein sequence ID" value="TDT18510.1"/>
    <property type="molecule type" value="Genomic_DNA"/>
</dbReference>
<evidence type="ECO:0000313" key="1">
    <source>
        <dbReference type="EMBL" id="TDT18510.1"/>
    </source>
</evidence>
<keyword evidence="2" id="KW-1185">Reference proteome</keyword>
<organism evidence="1 2">
    <name type="scientific">Ilumatobacter fluminis</name>
    <dbReference type="NCBI Taxonomy" id="467091"/>
    <lineage>
        <taxon>Bacteria</taxon>
        <taxon>Bacillati</taxon>
        <taxon>Actinomycetota</taxon>
        <taxon>Acidimicrobiia</taxon>
        <taxon>Acidimicrobiales</taxon>
        <taxon>Ilumatobacteraceae</taxon>
        <taxon>Ilumatobacter</taxon>
    </lineage>
</organism>
<dbReference type="InterPro" id="IPR007362">
    <property type="entry name" value="DUF429"/>
</dbReference>